<evidence type="ECO:0000313" key="2">
    <source>
        <dbReference type="EMBL" id="EDS37062.1"/>
    </source>
</evidence>
<feature type="region of interest" description="Disordered" evidence="1">
    <location>
        <begin position="324"/>
        <end position="346"/>
    </location>
</feature>
<feature type="compositionally biased region" description="Basic and acidic residues" evidence="1">
    <location>
        <begin position="160"/>
        <end position="178"/>
    </location>
</feature>
<organism>
    <name type="scientific">Culex quinquefasciatus</name>
    <name type="common">Southern house mosquito</name>
    <name type="synonym">Culex pungens</name>
    <dbReference type="NCBI Taxonomy" id="7176"/>
    <lineage>
        <taxon>Eukaryota</taxon>
        <taxon>Metazoa</taxon>
        <taxon>Ecdysozoa</taxon>
        <taxon>Arthropoda</taxon>
        <taxon>Hexapoda</taxon>
        <taxon>Insecta</taxon>
        <taxon>Pterygota</taxon>
        <taxon>Neoptera</taxon>
        <taxon>Endopterygota</taxon>
        <taxon>Diptera</taxon>
        <taxon>Nematocera</taxon>
        <taxon>Culicoidea</taxon>
        <taxon>Culicidae</taxon>
        <taxon>Culicinae</taxon>
        <taxon>Culicini</taxon>
        <taxon>Culex</taxon>
        <taxon>Culex</taxon>
    </lineage>
</organism>
<feature type="compositionally biased region" description="Polar residues" evidence="1">
    <location>
        <begin position="488"/>
        <end position="506"/>
    </location>
</feature>
<dbReference type="EnsemblMetazoa" id="CPIJ012078-RA">
    <property type="protein sequence ID" value="CPIJ012078-PA"/>
    <property type="gene ID" value="CPIJ012078"/>
</dbReference>
<dbReference type="STRING" id="7176.B0WYI5"/>
<feature type="region of interest" description="Disordered" evidence="1">
    <location>
        <begin position="475"/>
        <end position="528"/>
    </location>
</feature>
<dbReference type="eggNOG" id="KOG3544">
    <property type="taxonomic scope" value="Eukaryota"/>
</dbReference>
<feature type="compositionally biased region" description="Basic residues" evidence="1">
    <location>
        <begin position="652"/>
        <end position="663"/>
    </location>
</feature>
<feature type="compositionally biased region" description="Low complexity" evidence="1">
    <location>
        <begin position="630"/>
        <end position="651"/>
    </location>
</feature>
<feature type="region of interest" description="Disordered" evidence="1">
    <location>
        <begin position="212"/>
        <end position="304"/>
    </location>
</feature>
<feature type="compositionally biased region" description="Pro residues" evidence="1">
    <location>
        <begin position="508"/>
        <end position="520"/>
    </location>
</feature>
<dbReference type="VEuPathDB" id="VectorBase:CQUJHB003991"/>
<proteinExistence type="predicted"/>
<reference evidence="2" key="1">
    <citation type="submission" date="2007-03" db="EMBL/GenBank/DDBJ databases">
        <title>Annotation of Culex pipiens quinquefasciatus.</title>
        <authorList>
            <consortium name="The Broad Institute Genome Sequencing Platform"/>
            <person name="Atkinson P.W."/>
            <person name="Hemingway J."/>
            <person name="Christensen B.M."/>
            <person name="Higgs S."/>
            <person name="Kodira C."/>
            <person name="Hannick L."/>
            <person name="Megy K."/>
            <person name="O'Leary S."/>
            <person name="Pearson M."/>
            <person name="Haas B.J."/>
            <person name="Mauceli E."/>
            <person name="Wortman J.R."/>
            <person name="Lee N.H."/>
            <person name="Guigo R."/>
            <person name="Stanke M."/>
            <person name="Alvarado L."/>
            <person name="Amedeo P."/>
            <person name="Antoine C.H."/>
            <person name="Arensburger P."/>
            <person name="Bidwell S.L."/>
            <person name="Crawford M."/>
            <person name="Camaro F."/>
            <person name="Devon K."/>
            <person name="Engels R."/>
            <person name="Hammond M."/>
            <person name="Howarth C."/>
            <person name="Koehrsen M."/>
            <person name="Lawson D."/>
            <person name="Montgomery P."/>
            <person name="Nene V."/>
            <person name="Nusbaum C."/>
            <person name="Puiu D."/>
            <person name="Romero-Severson J."/>
            <person name="Severson D.W."/>
            <person name="Shumway M."/>
            <person name="Sisk P."/>
            <person name="Stolte C."/>
            <person name="Zeng Q."/>
            <person name="Eisenstadt E."/>
            <person name="Fraser-Liggett C."/>
            <person name="Strausberg R."/>
            <person name="Galagan J."/>
            <person name="Birren B."/>
            <person name="Collins F.H."/>
        </authorList>
    </citation>
    <scope>NUCLEOTIDE SEQUENCE [LARGE SCALE GENOMIC DNA]</scope>
    <source>
        <strain evidence="2">JHB</strain>
    </source>
</reference>
<dbReference type="OrthoDB" id="8191482at2759"/>
<keyword evidence="4" id="KW-1185">Reference proteome</keyword>
<feature type="compositionally biased region" description="Low complexity" evidence="1">
    <location>
        <begin position="335"/>
        <end position="346"/>
    </location>
</feature>
<reference evidence="3" key="2">
    <citation type="submission" date="2020-05" db="UniProtKB">
        <authorList>
            <consortium name="EnsemblMetazoa"/>
        </authorList>
    </citation>
    <scope>IDENTIFICATION</scope>
    <source>
        <strain evidence="3">JHB</strain>
    </source>
</reference>
<dbReference type="HOGENOM" id="CLU_397540_0_0_1"/>
<dbReference type="KEGG" id="cqu:CpipJ_CPIJ012078"/>
<dbReference type="InParanoid" id="B0WYI5"/>
<sequence>MVDNTRVVMRVRLVLVVTRANTRVVIKELLGRLVNNTRVVMRVRLVLVVTRANTRVVIKELLGRLVDNIRVVMRGRLVLVGTKVNTRVATREPPDNTVGNTRVATKVRLAQVGININTKEAIKEPLDSMADSTRVVKVSSKVKANNQVKVNNNPASSQYKARDKVSNRVKARDKDNGKAKEIARVRVNNRDKARDKDNGKAKEIARVRASNRVRVRDKGNGKVSRGQPQRDQVKVSNKAKDRGRDKDSSKEIVLDNRVKDNGKVRVKDSSKETDQDKVRVNSKDKVSNRVKASSNNNREPLQQDQLETGISGSLMTSHNTTVHTGGTSIGGSVGTTGVHGSSSHNSSGSIFGATYNHTSVSSGSLDGQGVHGGHTGSNSFNSTHVSVSGNTDVEGHFQGGQVTVGGTVNHTETLAVGSVNVSSTSGGSFGGELGPEYVGGEVSGMLVTNASISAPLIGPQQGSVTVGGGGSIEVSTEYPYGPSPSQTPEPVYTTPQPNYPTASGVQPPTRPIETGPPPPSNNNNNQYPPYQIAVSQYPYFFVPYPYAPPPTVPQAPCNCPQDQNRPNQPAGYLGFIPVIYVPNCNAQQRGLPTHINWPAPPPPEGFGRALDQLPPFQRLVQGPDGSWTVQQDPQQQEAQQPQTTQQPLPRLRQNRGRRLRSRRPPLLQLAGVPFAKSSSVVGAEQETQVETQV</sequence>
<evidence type="ECO:0000256" key="1">
    <source>
        <dbReference type="SAM" id="MobiDB-lite"/>
    </source>
</evidence>
<feature type="region of interest" description="Disordered" evidence="1">
    <location>
        <begin position="362"/>
        <end position="404"/>
    </location>
</feature>
<protein>
    <submittedName>
        <fullName evidence="2 3">Uncharacterized protein</fullName>
    </submittedName>
</protein>
<gene>
    <name evidence="3" type="primary">6045038</name>
    <name evidence="2" type="ORF">CpipJ_CPIJ012078</name>
</gene>
<evidence type="ECO:0000313" key="4">
    <source>
        <dbReference type="Proteomes" id="UP000002320"/>
    </source>
</evidence>
<feature type="compositionally biased region" description="Polar residues" evidence="1">
    <location>
        <begin position="290"/>
        <end position="304"/>
    </location>
</feature>
<name>B0WYI5_CULQU</name>
<accession>B0WYI5</accession>
<feature type="region of interest" description="Disordered" evidence="1">
    <location>
        <begin position="151"/>
        <end position="178"/>
    </location>
</feature>
<feature type="compositionally biased region" description="Polar residues" evidence="1">
    <location>
        <begin position="376"/>
        <end position="391"/>
    </location>
</feature>
<feature type="region of interest" description="Disordered" evidence="1">
    <location>
        <begin position="617"/>
        <end position="667"/>
    </location>
</feature>
<dbReference type="AlphaFoldDB" id="B0WYI5"/>
<dbReference type="OMA" id="QTHICTN"/>
<dbReference type="Proteomes" id="UP000002320">
    <property type="component" value="Unassembled WGS sequence"/>
</dbReference>
<dbReference type="VEuPathDB" id="VectorBase:CPIJ012078"/>
<feature type="compositionally biased region" description="Basic and acidic residues" evidence="1">
    <location>
        <begin position="238"/>
        <end position="287"/>
    </location>
</feature>
<evidence type="ECO:0000313" key="3">
    <source>
        <dbReference type="EnsemblMetazoa" id="CPIJ012078-PA"/>
    </source>
</evidence>
<dbReference type="EMBL" id="DS232189">
    <property type="protein sequence ID" value="EDS37062.1"/>
    <property type="molecule type" value="Genomic_DNA"/>
</dbReference>